<dbReference type="PROSITE" id="PS00086">
    <property type="entry name" value="CYTOCHROME_P450"/>
    <property type="match status" value="1"/>
</dbReference>
<dbReference type="GO" id="GO:0016705">
    <property type="term" value="F:oxidoreductase activity, acting on paired donors, with incorporation or reduction of molecular oxygen"/>
    <property type="evidence" value="ECO:0007669"/>
    <property type="project" value="InterPro"/>
</dbReference>
<evidence type="ECO:0000256" key="2">
    <source>
        <dbReference type="RuleBase" id="RU000461"/>
    </source>
</evidence>
<sequence>MSEPMTHEKGSVPDHVPPELVHFWDFRTGLGPCPHAQVAALHKGPRVFYSPLSHQDRSEKPVGTWVLTKAEDIRQMLQRADVFSSAQPRSHAMGETWRLIPLEVDPPEHGLFRTPLNPLFSPARIKQLEPRLRELTVDLIEKLKDRDECEFIRDFGEQFPVRIFLELMGLSGDDLSRFRKWADTIIHDRINRGKAMGEVKAFLVEQIALRRADPREGELVSQVMAMKVGDRPFTDEEVMGAVFLLFIGGLDTVVSSLAYQFRYLAENPADQARLRADPSMIPDAVEELFRAFPVVTTARIATEDTELAGVQIKKGDMVTGSTLLSTSDPTEFANPEVVDITRSPNRHNTFSFGPHRCLGSHLARREIQIAIEEWLKRVPPFTVKPGTEFKTLGGGVIGMEALPLVWSRPA</sequence>
<dbReference type="InterPro" id="IPR017972">
    <property type="entry name" value="Cyt_P450_CS"/>
</dbReference>
<dbReference type="Pfam" id="PF00067">
    <property type="entry name" value="p450"/>
    <property type="match status" value="1"/>
</dbReference>
<evidence type="ECO:0000313" key="4">
    <source>
        <dbReference type="Proteomes" id="UP000664914"/>
    </source>
</evidence>
<keyword evidence="2" id="KW-0479">Metal-binding</keyword>
<dbReference type="CDD" id="cd11035">
    <property type="entry name" value="P450cam-like"/>
    <property type="match status" value="1"/>
</dbReference>
<dbReference type="PANTHER" id="PTHR46696">
    <property type="entry name" value="P450, PUTATIVE (EUROFUNG)-RELATED"/>
    <property type="match status" value="1"/>
</dbReference>
<dbReference type="EMBL" id="CP059319">
    <property type="protein sequence ID" value="QTH21205.1"/>
    <property type="molecule type" value="Genomic_DNA"/>
</dbReference>
<protein>
    <submittedName>
        <fullName evidence="3">Cytochrome P450</fullName>
    </submittedName>
</protein>
<dbReference type="InterPro" id="IPR002397">
    <property type="entry name" value="Cyt_P450_B"/>
</dbReference>
<keyword evidence="2" id="KW-0408">Iron</keyword>
<dbReference type="InterPro" id="IPR036396">
    <property type="entry name" value="Cyt_P450_sf"/>
</dbReference>
<keyword evidence="2" id="KW-0503">Monooxygenase</keyword>
<accession>A0A975D3W6</accession>
<dbReference type="PRINTS" id="PR00385">
    <property type="entry name" value="P450"/>
</dbReference>
<dbReference type="GO" id="GO:0020037">
    <property type="term" value="F:heme binding"/>
    <property type="evidence" value="ECO:0007669"/>
    <property type="project" value="InterPro"/>
</dbReference>
<reference evidence="3" key="2">
    <citation type="submission" date="2021-04" db="EMBL/GenBank/DDBJ databases">
        <title>Isolation and genomic analysis of the ibuprofen-degrading bacterium Sphingomonas strain MPO218.</title>
        <authorList>
            <person name="Aulestia M."/>
            <person name="Flores A."/>
            <person name="Mangas E.L."/>
            <person name="Perez-Pulido A.J."/>
            <person name="Santero E."/>
            <person name="Camacho E.M."/>
        </authorList>
    </citation>
    <scope>NUCLEOTIDE SEQUENCE</scope>
    <source>
        <strain evidence="3">MPO218</strain>
    </source>
</reference>
<dbReference type="GO" id="GO:0004497">
    <property type="term" value="F:monooxygenase activity"/>
    <property type="evidence" value="ECO:0007669"/>
    <property type="project" value="UniProtKB-KW"/>
</dbReference>
<dbReference type="RefSeq" id="WP_208632569.1">
    <property type="nucleotide sequence ID" value="NZ_CP059319.1"/>
</dbReference>
<dbReference type="GO" id="GO:0005506">
    <property type="term" value="F:iron ion binding"/>
    <property type="evidence" value="ECO:0007669"/>
    <property type="project" value="InterPro"/>
</dbReference>
<proteinExistence type="inferred from homology"/>
<evidence type="ECO:0000256" key="1">
    <source>
        <dbReference type="ARBA" id="ARBA00010617"/>
    </source>
</evidence>
<dbReference type="PANTHER" id="PTHR46696:SF6">
    <property type="entry name" value="P450, PUTATIVE (EUROFUNG)-RELATED"/>
    <property type="match status" value="1"/>
</dbReference>
<dbReference type="SUPFAM" id="SSF48264">
    <property type="entry name" value="Cytochrome P450"/>
    <property type="match status" value="1"/>
</dbReference>
<keyword evidence="2" id="KW-0560">Oxidoreductase</keyword>
<dbReference type="AlphaFoldDB" id="A0A975D3W6"/>
<gene>
    <name evidence="3" type="ORF">HRJ34_23280</name>
</gene>
<evidence type="ECO:0000313" key="3">
    <source>
        <dbReference type="EMBL" id="QTH21205.1"/>
    </source>
</evidence>
<organism evidence="3 4">
    <name type="scientific">Rhizorhabdus wittichii</name>
    <dbReference type="NCBI Taxonomy" id="160791"/>
    <lineage>
        <taxon>Bacteria</taxon>
        <taxon>Pseudomonadati</taxon>
        <taxon>Pseudomonadota</taxon>
        <taxon>Alphaproteobacteria</taxon>
        <taxon>Sphingomonadales</taxon>
        <taxon>Sphingomonadaceae</taxon>
        <taxon>Rhizorhabdus</taxon>
    </lineage>
</organism>
<dbReference type="InterPro" id="IPR001128">
    <property type="entry name" value="Cyt_P450"/>
</dbReference>
<dbReference type="Gene3D" id="1.10.630.10">
    <property type="entry name" value="Cytochrome P450"/>
    <property type="match status" value="1"/>
</dbReference>
<dbReference type="Proteomes" id="UP000664914">
    <property type="component" value="Chromosome"/>
</dbReference>
<keyword evidence="2" id="KW-0349">Heme</keyword>
<reference evidence="3" key="1">
    <citation type="submission" date="2020-07" db="EMBL/GenBank/DDBJ databases">
        <authorList>
            <person name="Camacho E."/>
        </authorList>
    </citation>
    <scope>NUCLEOTIDE SEQUENCE</scope>
    <source>
        <strain evidence="3">MPO218</strain>
    </source>
</reference>
<dbReference type="PRINTS" id="PR00359">
    <property type="entry name" value="BP450"/>
</dbReference>
<name>A0A975D3W6_9SPHN</name>
<comment type="similarity">
    <text evidence="1 2">Belongs to the cytochrome P450 family.</text>
</comment>